<dbReference type="OrthoDB" id="5945490at2759"/>
<evidence type="ECO:0000313" key="2">
    <source>
        <dbReference type="EMBL" id="PFX13847.1"/>
    </source>
</evidence>
<comment type="caution">
    <text evidence="2">The sequence shown here is derived from an EMBL/GenBank/DDBJ whole genome shotgun (WGS) entry which is preliminary data.</text>
</comment>
<feature type="region of interest" description="Disordered" evidence="1">
    <location>
        <begin position="291"/>
        <end position="331"/>
    </location>
</feature>
<dbReference type="InterPro" id="IPR053164">
    <property type="entry name" value="IS1016-like_transposase"/>
</dbReference>
<evidence type="ECO:0000256" key="1">
    <source>
        <dbReference type="SAM" id="MobiDB-lite"/>
    </source>
</evidence>
<sequence>MLQYFWLVDQSRKKTMRMLAMANNLVCKVFRALEDICSMDLATKPFLPFPVRGTAVVKYDESKFNHKAKCLQPGNTVYTDDWGAYRNQHRHLPNRVTCHRIVIHSENFVDPVTDIHTQEAKLAWANFKMPLKAQRGISHDDLQAYLMIECGDSGKVLTMCYLPCWCMRVNYGLMHCVGMWIKSGKHKGLRIFRIPKIITNQGKEYDVLTRKCREKCISAVSRGDTAEKNILETERVCGRHFHQGQLAKDFNQFNPDWVTSLNLGKKEYRRPKDFKASVERFERVERRRKATIEQQEQEATKKKKLREQSSDRICDLDFESEASTSETTEDS</sequence>
<dbReference type="PANTHER" id="PTHR47163">
    <property type="entry name" value="DDE_TNP_IS1595 DOMAIN-CONTAINING PROTEIN"/>
    <property type="match status" value="1"/>
</dbReference>
<dbReference type="EMBL" id="LSMT01000884">
    <property type="protein sequence ID" value="PFX13847.1"/>
    <property type="molecule type" value="Genomic_DNA"/>
</dbReference>
<feature type="compositionally biased region" description="Low complexity" evidence="1">
    <location>
        <begin position="321"/>
        <end position="331"/>
    </location>
</feature>
<dbReference type="PANTHER" id="PTHR47163:SF2">
    <property type="entry name" value="SI:DKEY-17M8.2"/>
    <property type="match status" value="1"/>
</dbReference>
<evidence type="ECO:0000313" key="3">
    <source>
        <dbReference type="Proteomes" id="UP000225706"/>
    </source>
</evidence>
<keyword evidence="3" id="KW-1185">Reference proteome</keyword>
<name>A0A2B4RBV2_STYPI</name>
<evidence type="ECO:0008006" key="4">
    <source>
        <dbReference type="Google" id="ProtNLM"/>
    </source>
</evidence>
<reference evidence="3" key="1">
    <citation type="journal article" date="2017" name="bioRxiv">
        <title>Comparative analysis of the genomes of Stylophora pistillata and Acropora digitifera provides evidence for extensive differences between species of corals.</title>
        <authorList>
            <person name="Voolstra C.R."/>
            <person name="Li Y."/>
            <person name="Liew Y.J."/>
            <person name="Baumgarten S."/>
            <person name="Zoccola D."/>
            <person name="Flot J.-F."/>
            <person name="Tambutte S."/>
            <person name="Allemand D."/>
            <person name="Aranda M."/>
        </authorList>
    </citation>
    <scope>NUCLEOTIDE SEQUENCE [LARGE SCALE GENOMIC DNA]</scope>
</reference>
<feature type="compositionally biased region" description="Basic and acidic residues" evidence="1">
    <location>
        <begin position="306"/>
        <end position="315"/>
    </location>
</feature>
<proteinExistence type="predicted"/>
<gene>
    <name evidence="2" type="ORF">AWC38_SpisGene22042</name>
</gene>
<dbReference type="Proteomes" id="UP000225706">
    <property type="component" value="Unassembled WGS sequence"/>
</dbReference>
<accession>A0A2B4RBV2</accession>
<dbReference type="AlphaFoldDB" id="A0A2B4RBV2"/>
<organism evidence="2 3">
    <name type="scientific">Stylophora pistillata</name>
    <name type="common">Smooth cauliflower coral</name>
    <dbReference type="NCBI Taxonomy" id="50429"/>
    <lineage>
        <taxon>Eukaryota</taxon>
        <taxon>Metazoa</taxon>
        <taxon>Cnidaria</taxon>
        <taxon>Anthozoa</taxon>
        <taxon>Hexacorallia</taxon>
        <taxon>Scleractinia</taxon>
        <taxon>Astrocoeniina</taxon>
        <taxon>Pocilloporidae</taxon>
        <taxon>Stylophora</taxon>
    </lineage>
</organism>
<protein>
    <recommendedName>
        <fullName evidence="4">ISXO2-like transposase domain-containing protein</fullName>
    </recommendedName>
</protein>